<accession>A0A759YMI7</accession>
<proteinExistence type="predicted"/>
<organism evidence="1">
    <name type="scientific">Salmonella enterica</name>
    <name type="common">Salmonella choleraesuis</name>
    <dbReference type="NCBI Taxonomy" id="28901"/>
    <lineage>
        <taxon>Bacteria</taxon>
        <taxon>Pseudomonadati</taxon>
        <taxon>Pseudomonadota</taxon>
        <taxon>Gammaproteobacteria</taxon>
        <taxon>Enterobacterales</taxon>
        <taxon>Enterobacteriaceae</taxon>
        <taxon>Salmonella</taxon>
    </lineage>
</organism>
<reference evidence="1" key="1">
    <citation type="journal article" date="2018" name="Genome Biol.">
        <title>SKESA: strategic k-mer extension for scrupulous assemblies.</title>
        <authorList>
            <person name="Souvorov A."/>
            <person name="Agarwala R."/>
            <person name="Lipman D.J."/>
        </authorList>
    </citation>
    <scope>NUCLEOTIDE SEQUENCE</scope>
    <source>
        <strain evidence="1">MA.CK_94/00001630</strain>
    </source>
</reference>
<dbReference type="EMBL" id="DAAXRP010000013">
    <property type="protein sequence ID" value="HAG2283313.1"/>
    <property type="molecule type" value="Genomic_DNA"/>
</dbReference>
<comment type="caution">
    <text evidence="1">The sequence shown here is derived from an EMBL/GenBank/DDBJ whole genome shotgun (WGS) entry which is preliminary data.</text>
</comment>
<name>A0A759YMI7_SALER</name>
<sequence>MSDIKLKNGLTPDQMAHDIAMVLIGDGWLKNPPQSTTERQNTAQSVVEQVMGLEASLTASIEGFIVKNPQFRL</sequence>
<dbReference type="AlphaFoldDB" id="A0A759YMI7"/>
<gene>
    <name evidence="1" type="ORF">G8W61_003643</name>
</gene>
<protein>
    <submittedName>
        <fullName evidence="1">Uncharacterized protein</fullName>
    </submittedName>
</protein>
<evidence type="ECO:0000313" key="1">
    <source>
        <dbReference type="EMBL" id="HAG2283313.1"/>
    </source>
</evidence>
<reference evidence="1" key="2">
    <citation type="submission" date="2020-02" db="EMBL/GenBank/DDBJ databases">
        <authorList>
            <consortium name="NCBI Pathogen Detection Project"/>
        </authorList>
    </citation>
    <scope>NUCLEOTIDE SEQUENCE</scope>
    <source>
        <strain evidence="1">MA.CK_94/00001630</strain>
    </source>
</reference>